<accession>A0A0F9GTC3</accession>
<comment type="caution">
    <text evidence="2">The sequence shown here is derived from an EMBL/GenBank/DDBJ whole genome shotgun (WGS) entry which is preliminary data.</text>
</comment>
<keyword evidence="1" id="KW-0472">Membrane</keyword>
<feature type="transmembrane region" description="Helical" evidence="1">
    <location>
        <begin position="7"/>
        <end position="25"/>
    </location>
</feature>
<evidence type="ECO:0000256" key="1">
    <source>
        <dbReference type="SAM" id="Phobius"/>
    </source>
</evidence>
<protein>
    <submittedName>
        <fullName evidence="2">Uncharacterized protein</fullName>
    </submittedName>
</protein>
<evidence type="ECO:0000313" key="2">
    <source>
        <dbReference type="EMBL" id="KKM02044.1"/>
    </source>
</evidence>
<dbReference type="EMBL" id="LAZR01017038">
    <property type="protein sequence ID" value="KKM02044.1"/>
    <property type="molecule type" value="Genomic_DNA"/>
</dbReference>
<sequence length="68" mass="7706">MKGYKYIIMVVILSLPIVAVFSDGFFIRTIGFLWGCLGWLVVANFWLEKEGIKNSEAAVRNVVDLIKI</sequence>
<gene>
    <name evidence="2" type="ORF">LCGC14_1788390</name>
</gene>
<keyword evidence="1" id="KW-1133">Transmembrane helix</keyword>
<proteinExistence type="predicted"/>
<reference evidence="2" key="1">
    <citation type="journal article" date="2015" name="Nature">
        <title>Complex archaea that bridge the gap between prokaryotes and eukaryotes.</title>
        <authorList>
            <person name="Spang A."/>
            <person name="Saw J.H."/>
            <person name="Jorgensen S.L."/>
            <person name="Zaremba-Niedzwiedzka K."/>
            <person name="Martijn J."/>
            <person name="Lind A.E."/>
            <person name="van Eijk R."/>
            <person name="Schleper C."/>
            <person name="Guy L."/>
            <person name="Ettema T.J."/>
        </authorList>
    </citation>
    <scope>NUCLEOTIDE SEQUENCE</scope>
</reference>
<name>A0A0F9GTC3_9ZZZZ</name>
<keyword evidence="1" id="KW-0812">Transmembrane</keyword>
<organism evidence="2">
    <name type="scientific">marine sediment metagenome</name>
    <dbReference type="NCBI Taxonomy" id="412755"/>
    <lineage>
        <taxon>unclassified sequences</taxon>
        <taxon>metagenomes</taxon>
        <taxon>ecological metagenomes</taxon>
    </lineage>
</organism>
<dbReference type="AlphaFoldDB" id="A0A0F9GTC3"/>
<feature type="transmembrane region" description="Helical" evidence="1">
    <location>
        <begin position="31"/>
        <end position="47"/>
    </location>
</feature>